<dbReference type="Gene3D" id="3.40.50.12780">
    <property type="entry name" value="N-terminal domain of ligase-like"/>
    <property type="match status" value="1"/>
</dbReference>
<keyword evidence="3" id="KW-0436">Ligase</keyword>
<evidence type="ECO:0000259" key="1">
    <source>
        <dbReference type="Pfam" id="PF00501"/>
    </source>
</evidence>
<dbReference type="InterPro" id="IPR025110">
    <property type="entry name" value="AMP-bd_C"/>
</dbReference>
<protein>
    <submittedName>
        <fullName evidence="3">Long-chain-fatty-acid--CoA ligase</fullName>
        <ecNumber evidence="3">6.2.1.3</ecNumber>
    </submittedName>
</protein>
<comment type="caution">
    <text evidence="3">The sequence shown here is derived from an EMBL/GenBank/DDBJ whole genome shotgun (WGS) entry which is preliminary data.</text>
</comment>
<evidence type="ECO:0000259" key="2">
    <source>
        <dbReference type="Pfam" id="PF13193"/>
    </source>
</evidence>
<dbReference type="AlphaFoldDB" id="A0A644VQ44"/>
<dbReference type="SUPFAM" id="SSF56801">
    <property type="entry name" value="Acetyl-CoA synthetase-like"/>
    <property type="match status" value="1"/>
</dbReference>
<dbReference type="InterPro" id="IPR050237">
    <property type="entry name" value="ATP-dep_AMP-bd_enzyme"/>
</dbReference>
<dbReference type="PANTHER" id="PTHR43767">
    <property type="entry name" value="LONG-CHAIN-FATTY-ACID--COA LIGASE"/>
    <property type="match status" value="1"/>
</dbReference>
<sequence length="562" mass="62732">MPRPVYRNDTKTELEYSDETKRSLYAMFTYGVEHAGREAVAIQYFDNRISYGELYDLVNSCAAGFLEHGVKKGDFVTIFLPNIPQCVIAVYALNRIGAICNMVHPLSTLSELENAVKLTESKLILTFELNEGLAANLDADIIRCRTPGYFPATPKGFVMKTVYSYSVRKSAKAPGRVTEWTDLLADGEKRLRTQPLPPSDVKADDTAVIMYTGGTTGPAKGVMISNWSVNYVTTRLLLENVTHTAHIGDGFLAILPLFHAFGLAVCIQAPLSSGMRVMLSPRFSDKECSRLLLKEKVAYVIGVPAMYERMYPYLKGHDLSFMKHVVCGGDWVSHDLAYRYNEILGKDKGGAEFRPGYGLTEACGTCSLTRNQYHAFPEGCVGIPVEGTDICLVKPGTCEPVTEGEEGELCIRSPSLMKGYYKNPEATSDVLKHHPDGYLWLHTGDIFVIGEEGNLCFRSRIKRLVKVNGYNVYPPLIEAAMEGCPIVAKACAVGFKWRDDRRIKLHVTLKHKMDHAEAEKQILAYANEHLNHWSVPKAVVILDEMPMTKMNKLDYMALQNRE</sequence>
<gene>
    <name evidence="3" type="primary">lcfB_20</name>
    <name evidence="3" type="ORF">SDC9_39616</name>
</gene>
<proteinExistence type="predicted"/>
<dbReference type="InterPro" id="IPR042099">
    <property type="entry name" value="ANL_N_sf"/>
</dbReference>
<evidence type="ECO:0000313" key="3">
    <source>
        <dbReference type="EMBL" id="MPL93485.1"/>
    </source>
</evidence>
<name>A0A644VQ44_9ZZZZ</name>
<dbReference type="Gene3D" id="3.30.300.30">
    <property type="match status" value="1"/>
</dbReference>
<dbReference type="PROSITE" id="PS00455">
    <property type="entry name" value="AMP_BINDING"/>
    <property type="match status" value="1"/>
</dbReference>
<feature type="domain" description="AMP-dependent synthetase/ligase" evidence="1">
    <location>
        <begin position="38"/>
        <end position="421"/>
    </location>
</feature>
<dbReference type="EC" id="6.2.1.3" evidence="3"/>
<feature type="domain" description="AMP-binding enzyme C-terminal" evidence="2">
    <location>
        <begin position="477"/>
        <end position="550"/>
    </location>
</feature>
<reference evidence="3" key="1">
    <citation type="submission" date="2019-08" db="EMBL/GenBank/DDBJ databases">
        <authorList>
            <person name="Kucharzyk K."/>
            <person name="Murdoch R.W."/>
            <person name="Higgins S."/>
            <person name="Loffler F."/>
        </authorList>
    </citation>
    <scope>NUCLEOTIDE SEQUENCE</scope>
</reference>
<dbReference type="InterPro" id="IPR045851">
    <property type="entry name" value="AMP-bd_C_sf"/>
</dbReference>
<dbReference type="InterPro" id="IPR020845">
    <property type="entry name" value="AMP-binding_CS"/>
</dbReference>
<dbReference type="InterPro" id="IPR000873">
    <property type="entry name" value="AMP-dep_synth/lig_dom"/>
</dbReference>
<accession>A0A644VQ44</accession>
<dbReference type="PANTHER" id="PTHR43767:SF10">
    <property type="entry name" value="SURFACTIN SYNTHASE SUBUNIT 1"/>
    <property type="match status" value="1"/>
</dbReference>
<dbReference type="Pfam" id="PF00501">
    <property type="entry name" value="AMP-binding"/>
    <property type="match status" value="1"/>
</dbReference>
<dbReference type="GO" id="GO:0004467">
    <property type="term" value="F:long-chain fatty acid-CoA ligase activity"/>
    <property type="evidence" value="ECO:0007669"/>
    <property type="project" value="UniProtKB-EC"/>
</dbReference>
<organism evidence="3">
    <name type="scientific">bioreactor metagenome</name>
    <dbReference type="NCBI Taxonomy" id="1076179"/>
    <lineage>
        <taxon>unclassified sequences</taxon>
        <taxon>metagenomes</taxon>
        <taxon>ecological metagenomes</taxon>
    </lineage>
</organism>
<dbReference type="Pfam" id="PF13193">
    <property type="entry name" value="AMP-binding_C"/>
    <property type="match status" value="1"/>
</dbReference>
<dbReference type="EMBL" id="VSSQ01000393">
    <property type="protein sequence ID" value="MPL93485.1"/>
    <property type="molecule type" value="Genomic_DNA"/>
</dbReference>